<feature type="non-terminal residue" evidence="3">
    <location>
        <position position="1"/>
    </location>
</feature>
<dbReference type="GO" id="GO:0016740">
    <property type="term" value="F:transferase activity"/>
    <property type="evidence" value="ECO:0007669"/>
    <property type="project" value="UniProtKB-KW"/>
</dbReference>
<dbReference type="InterPro" id="IPR050738">
    <property type="entry name" value="Sulfatase"/>
</dbReference>
<reference evidence="3 4" key="1">
    <citation type="journal article" name="Nat. Commun.">
        <title>Undinarchaeota illuminate DPANN phylogeny and the impact of gene transfer on archaeal evolution.</title>
        <authorList>
            <person name="Dombrowski N."/>
            <person name="Williams T.A."/>
            <person name="Sun J."/>
            <person name="Woodcroft B.J."/>
            <person name="Lee J.H."/>
            <person name="Minh B.Q."/>
            <person name="Rinke C."/>
            <person name="Spang A."/>
        </authorList>
    </citation>
    <scope>NUCLEOTIDE SEQUENCE [LARGE SCALE GENOMIC DNA]</scope>
    <source>
        <strain evidence="3">MAG_bin1129</strain>
    </source>
</reference>
<dbReference type="GO" id="GO:0004065">
    <property type="term" value="F:arylsulfatase activity"/>
    <property type="evidence" value="ECO:0007669"/>
    <property type="project" value="TreeGrafter"/>
</dbReference>
<protein>
    <submittedName>
        <fullName evidence="3">Sulfatase-like hydrolase/transferase</fullName>
    </submittedName>
</protein>
<dbReference type="Gene3D" id="3.40.720.10">
    <property type="entry name" value="Alkaline Phosphatase, subunit A"/>
    <property type="match status" value="1"/>
</dbReference>
<dbReference type="PANTHER" id="PTHR42693:SF33">
    <property type="entry name" value="ARYLSULFATASE"/>
    <property type="match status" value="1"/>
</dbReference>
<dbReference type="SUPFAM" id="SSF53649">
    <property type="entry name" value="Alkaline phosphatase-like"/>
    <property type="match status" value="1"/>
</dbReference>
<comment type="similarity">
    <text evidence="1">Belongs to the sulfatase family.</text>
</comment>
<keyword evidence="4" id="KW-1185">Reference proteome</keyword>
<accession>A0A832XGW7</accession>
<dbReference type="InterPro" id="IPR017850">
    <property type="entry name" value="Alkaline_phosphatase_core_sf"/>
</dbReference>
<dbReference type="AlphaFoldDB" id="A0A832XGW7"/>
<evidence type="ECO:0000313" key="4">
    <source>
        <dbReference type="Proteomes" id="UP000646946"/>
    </source>
</evidence>
<evidence type="ECO:0000313" key="3">
    <source>
        <dbReference type="EMBL" id="HIK00654.1"/>
    </source>
</evidence>
<dbReference type="EMBL" id="DVAB01000033">
    <property type="protein sequence ID" value="HIK00654.1"/>
    <property type="molecule type" value="Genomic_DNA"/>
</dbReference>
<evidence type="ECO:0000256" key="1">
    <source>
        <dbReference type="ARBA" id="ARBA00008779"/>
    </source>
</evidence>
<sequence>APEYSYYKKSESNPDPQTENIEFQSTENPTEEFSFSNFIFNKKSSTKNNFQDKLILNGSAENLILIVIDGAGSSYFSEETTPNILALSKYGFFTKNFQTKVPSTTESHSIIFSGIYNSSYDWTSYLNMVAQNVTIFDSAKSSNYTLLAIMGKGDSPEIIRKMDAALFDADNNFFYLNSNLNLTHTLSYPLTETFTLANNLSAYENRSNVYEAYTDWVKDSVKSVIKALSDSDEKFILVVNFPALDEAGHENFDAYYLQTLKETDSDIKEIFDALLETSLLNKTAFVLTADHGMQKTKYGRGAHADIYNDLTLKVPFLLIAPQIDSRTSGSLYFNDDITPTLLKLLNLPQNWSTTGFVIDEIFSKGNFLDIGLTNLTYNSTALSIALKNFANLTLEDELCLNVTSINEYAISCANLTLNPSEEKLILFKQPFSQRGIYKAKAFLARADSNFRNDLIETKMKISPIHDLGIEELYIEKDDSNPYKIKVKVRILNSGDFPADKLALSIKINSETRNYGPYNDEIKISKTVSSTWTLNQTGLIQIEAKITGYENFATDAEQENNIKTTYVHIA</sequence>
<dbReference type="InterPro" id="IPR000917">
    <property type="entry name" value="Sulfatase_N"/>
</dbReference>
<dbReference type="PANTHER" id="PTHR42693">
    <property type="entry name" value="ARYLSULFATASE FAMILY MEMBER"/>
    <property type="match status" value="1"/>
</dbReference>
<comment type="caution">
    <text evidence="3">The sequence shown here is derived from an EMBL/GenBank/DDBJ whole genome shotgun (WGS) entry which is preliminary data.</text>
</comment>
<dbReference type="Proteomes" id="UP000646946">
    <property type="component" value="Unassembled WGS sequence"/>
</dbReference>
<proteinExistence type="inferred from homology"/>
<dbReference type="Pfam" id="PF00884">
    <property type="entry name" value="Sulfatase"/>
    <property type="match status" value="1"/>
</dbReference>
<organism evidence="3 4">
    <name type="scientific">Candidatus Naiadarchaeum limnaeum</name>
    <dbReference type="NCBI Taxonomy" id="2756139"/>
    <lineage>
        <taxon>Archaea</taxon>
        <taxon>Candidatus Undinarchaeota</taxon>
        <taxon>Candidatus Undinarchaeia</taxon>
        <taxon>Candidatus Naiadarchaeales</taxon>
        <taxon>Candidatus Naiadarchaeaceae</taxon>
        <taxon>Candidatus Naiadarchaeum</taxon>
    </lineage>
</organism>
<name>A0A832XGW7_9ARCH</name>
<gene>
    <name evidence="3" type="ORF">H1016_03885</name>
</gene>
<feature type="domain" description="Sulfatase N-terminal" evidence="2">
    <location>
        <begin position="62"/>
        <end position="346"/>
    </location>
</feature>
<evidence type="ECO:0000259" key="2">
    <source>
        <dbReference type="Pfam" id="PF00884"/>
    </source>
</evidence>